<dbReference type="InterPro" id="IPR015422">
    <property type="entry name" value="PyrdxlP-dep_Trfase_small"/>
</dbReference>
<dbReference type="CDD" id="cd00610">
    <property type="entry name" value="OAT_like"/>
    <property type="match status" value="1"/>
</dbReference>
<dbReference type="eggNOG" id="COG4992">
    <property type="taxonomic scope" value="Bacteria"/>
</dbReference>
<evidence type="ECO:0000256" key="4">
    <source>
        <dbReference type="ARBA" id="ARBA00022898"/>
    </source>
</evidence>
<keyword evidence="2 6" id="KW-0032">Aminotransferase</keyword>
<dbReference type="AlphaFoldDB" id="E0SML5"/>
<gene>
    <name evidence="6" type="ordered locus">Dda3937_01188</name>
</gene>
<dbReference type="GO" id="GO:0004587">
    <property type="term" value="F:ornithine aminotransferase activity"/>
    <property type="evidence" value="ECO:0007669"/>
    <property type="project" value="UniProtKB-EC"/>
</dbReference>
<keyword evidence="3 6" id="KW-0808">Transferase</keyword>
<dbReference type="KEGG" id="ddd:Dda3937_01188"/>
<dbReference type="PIRSF" id="PIRSF000521">
    <property type="entry name" value="Transaminase_4ab_Lys_Orn"/>
    <property type="match status" value="1"/>
</dbReference>
<dbReference type="InterPro" id="IPR015424">
    <property type="entry name" value="PyrdxlP-dep_Trfase"/>
</dbReference>
<evidence type="ECO:0000256" key="2">
    <source>
        <dbReference type="ARBA" id="ARBA00022576"/>
    </source>
</evidence>
<dbReference type="Proteomes" id="UP000006859">
    <property type="component" value="Chromosome"/>
</dbReference>
<evidence type="ECO:0000313" key="7">
    <source>
        <dbReference type="Proteomes" id="UP000006859"/>
    </source>
</evidence>
<dbReference type="InterPro" id="IPR049704">
    <property type="entry name" value="Aminotrans_3_PPA_site"/>
</dbReference>
<accession>E0SML5</accession>
<dbReference type="InterPro" id="IPR015421">
    <property type="entry name" value="PyrdxlP-dep_Trfase_major"/>
</dbReference>
<dbReference type="Gene3D" id="3.40.640.10">
    <property type="entry name" value="Type I PLP-dependent aspartate aminotransferase-like (Major domain)"/>
    <property type="match status" value="1"/>
</dbReference>
<name>E0SML5_DICD3</name>
<dbReference type="EC" id="2.6.1.13" evidence="6"/>
<dbReference type="PANTHER" id="PTHR11986:SF79">
    <property type="entry name" value="ACETYLORNITHINE AMINOTRANSFERASE, MITOCHONDRIAL"/>
    <property type="match status" value="1"/>
</dbReference>
<protein>
    <submittedName>
        <fullName evidence="6">Ornithine aminotransferase Acetylornithine aminotransferase</fullName>
        <ecNumber evidence="6">2.6.1.11</ecNumber>
        <ecNumber evidence="6">2.6.1.13</ecNumber>
    </submittedName>
</protein>
<dbReference type="InterPro" id="IPR050103">
    <property type="entry name" value="Class-III_PLP-dep_AT"/>
</dbReference>
<proteinExistence type="inferred from homology"/>
<dbReference type="STRING" id="198628.Dda3937_01188"/>
<dbReference type="EC" id="2.6.1.11" evidence="6"/>
<dbReference type="PROSITE" id="PS00600">
    <property type="entry name" value="AA_TRANSFER_CLASS_3"/>
    <property type="match status" value="1"/>
</dbReference>
<dbReference type="GO" id="GO:0042802">
    <property type="term" value="F:identical protein binding"/>
    <property type="evidence" value="ECO:0007669"/>
    <property type="project" value="TreeGrafter"/>
</dbReference>
<dbReference type="Gene3D" id="3.90.1150.10">
    <property type="entry name" value="Aspartate Aminotransferase, domain 1"/>
    <property type="match status" value="1"/>
</dbReference>
<dbReference type="InterPro" id="IPR005814">
    <property type="entry name" value="Aminotrans_3"/>
</dbReference>
<evidence type="ECO:0000256" key="1">
    <source>
        <dbReference type="ARBA" id="ARBA00001933"/>
    </source>
</evidence>
<dbReference type="PANTHER" id="PTHR11986">
    <property type="entry name" value="AMINOTRANSFERASE CLASS III"/>
    <property type="match status" value="1"/>
</dbReference>
<organism evidence="6 7">
    <name type="scientific">Dickeya dadantii (strain 3937)</name>
    <name type="common">Erwinia chrysanthemi (strain 3937)</name>
    <dbReference type="NCBI Taxonomy" id="198628"/>
    <lineage>
        <taxon>Bacteria</taxon>
        <taxon>Pseudomonadati</taxon>
        <taxon>Pseudomonadota</taxon>
        <taxon>Gammaproteobacteria</taxon>
        <taxon>Enterobacterales</taxon>
        <taxon>Pectobacteriaceae</taxon>
        <taxon>Dickeya</taxon>
    </lineage>
</organism>
<dbReference type="GO" id="GO:0003992">
    <property type="term" value="F:N2-acetyl-L-ornithine:2-oxoglutarate 5-aminotransferase activity"/>
    <property type="evidence" value="ECO:0007669"/>
    <property type="project" value="UniProtKB-EC"/>
</dbReference>
<dbReference type="HOGENOM" id="CLU_016922_10_0_6"/>
<comment type="similarity">
    <text evidence="5">Belongs to the class-III pyridoxal-phosphate-dependent aminotransferase family.</text>
</comment>
<dbReference type="FunFam" id="3.40.640.10:FF:000004">
    <property type="entry name" value="Acetylornithine aminotransferase"/>
    <property type="match status" value="1"/>
</dbReference>
<evidence type="ECO:0000256" key="5">
    <source>
        <dbReference type="RuleBase" id="RU003560"/>
    </source>
</evidence>
<dbReference type="SUPFAM" id="SSF53383">
    <property type="entry name" value="PLP-dependent transferases"/>
    <property type="match status" value="1"/>
</dbReference>
<keyword evidence="7" id="KW-1185">Reference proteome</keyword>
<dbReference type="Pfam" id="PF00202">
    <property type="entry name" value="Aminotran_3"/>
    <property type="match status" value="1"/>
</dbReference>
<dbReference type="EMBL" id="CP002038">
    <property type="protein sequence ID" value="ADM96962.1"/>
    <property type="molecule type" value="Genomic_DNA"/>
</dbReference>
<evidence type="ECO:0000313" key="6">
    <source>
        <dbReference type="EMBL" id="ADM96962.1"/>
    </source>
</evidence>
<dbReference type="GO" id="GO:0030170">
    <property type="term" value="F:pyridoxal phosphate binding"/>
    <property type="evidence" value="ECO:0007669"/>
    <property type="project" value="InterPro"/>
</dbReference>
<comment type="cofactor">
    <cofactor evidence="1">
        <name>pyridoxal 5'-phosphate</name>
        <dbReference type="ChEBI" id="CHEBI:597326"/>
    </cofactor>
</comment>
<keyword evidence="4 5" id="KW-0663">Pyridoxal phosphate</keyword>
<sequence>MACADLFYFPAPPSRYKQLTGRVSFLHQSELSEGVMADAKKVVPGFYTIDDAIALDGKTTRELQLTHLNRMRSLDGHAKYFVRAEGSTFIDDNGDKHLDMIGAVGVVTVGNNNEFVWSCLQKCFDNRLFMMGAISYHNVAAALAHNMALLSPQGKLTKMGTATGGAEAIEGMIKLVKLGTRHKSEKTHLLATLGAFHGKTSGAVSLGGKDKWRFGQQPTLGNIDHVTYGSVDELAAALATGKYKAFVVEPIQGEGGILVPPAGYLKAARELCDRYDTLLVLDEIQCGAARTGKFWCCEHEDVVPDCIVFAKGLSGGLVPFGGYLCTEALYEAAYGTIETCYHHTATYQENTLSAAAALGALQFIVEHDLCGMAEHKGARMMQRLREVQARYPGVIREVRGKGLMIGMEFCPMPEAQRATFGDYYSAPIAGLMVEKWRIQVNFTINNLAVFRFLPPLTITDEELDYALDAFESSVAQVVEQVKAAAPSATPA</sequence>
<evidence type="ECO:0000256" key="3">
    <source>
        <dbReference type="ARBA" id="ARBA00022679"/>
    </source>
</evidence>
<reference evidence="6 7" key="1">
    <citation type="journal article" date="2011" name="J. Bacteriol.">
        <title>Genome sequence of the plant-pathogenic bacterium Dickeya dadantii 3937.</title>
        <authorList>
            <person name="Glasner J.D."/>
            <person name="Yang C.H."/>
            <person name="Reverchon S."/>
            <person name="Hugouvieux-Cotte-Pattat N."/>
            <person name="Condemine G."/>
            <person name="Bohin J.P."/>
            <person name="Van Gijsegem F."/>
            <person name="Yang S."/>
            <person name="Franza T."/>
            <person name="Expert D."/>
            <person name="Plunkett G. III"/>
            <person name="San Francisco M.J."/>
            <person name="Charkowski A.O."/>
            <person name="Py B."/>
            <person name="Bell K."/>
            <person name="Rauscher L."/>
            <person name="Rodriguez-Palenzuela P."/>
            <person name="Toussaint A."/>
            <person name="Holeva M.C."/>
            <person name="He S.Y."/>
            <person name="Douet V."/>
            <person name="Boccara M."/>
            <person name="Blanco C."/>
            <person name="Toth I."/>
            <person name="Anderson B.D."/>
            <person name="Biehl B.S."/>
            <person name="Mau B."/>
            <person name="Flynn S.M."/>
            <person name="Barras F."/>
            <person name="Lindeberg M."/>
            <person name="Birch P.R."/>
            <person name="Tsuyumu S."/>
            <person name="Shi X."/>
            <person name="Hibbing M."/>
            <person name="Yap M.N."/>
            <person name="Carpentier M."/>
            <person name="Dassa E."/>
            <person name="Umehara M."/>
            <person name="Kim J.F."/>
            <person name="Rusch M."/>
            <person name="Soni P."/>
            <person name="Mayhew G.F."/>
            <person name="Fouts D.E."/>
            <person name="Gill S.R."/>
            <person name="Blattner F.R."/>
            <person name="Keen N.T."/>
            <person name="Perna N.T."/>
        </authorList>
    </citation>
    <scope>NUCLEOTIDE SEQUENCE [LARGE SCALE GENOMIC DNA]</scope>
    <source>
        <strain evidence="6 7">3937</strain>
    </source>
</reference>